<dbReference type="Proteomes" id="UP000516314">
    <property type="component" value="Chromosome 5"/>
</dbReference>
<protein>
    <submittedName>
        <fullName evidence="3">(thale cress) hypothetical protein</fullName>
    </submittedName>
</protein>
<organism evidence="3 4">
    <name type="scientific">Arabidopsis thaliana</name>
    <name type="common">Mouse-ear cress</name>
    <dbReference type="NCBI Taxonomy" id="3702"/>
    <lineage>
        <taxon>Eukaryota</taxon>
        <taxon>Viridiplantae</taxon>
        <taxon>Streptophyta</taxon>
        <taxon>Embryophyta</taxon>
        <taxon>Tracheophyta</taxon>
        <taxon>Spermatophyta</taxon>
        <taxon>Magnoliopsida</taxon>
        <taxon>eudicotyledons</taxon>
        <taxon>Gunneridae</taxon>
        <taxon>Pentapetalae</taxon>
        <taxon>rosids</taxon>
        <taxon>malvids</taxon>
        <taxon>Brassicales</taxon>
        <taxon>Brassicaceae</taxon>
        <taxon>Camelineae</taxon>
        <taxon>Arabidopsis</taxon>
    </lineage>
</organism>
<dbReference type="InterPro" id="IPR007608">
    <property type="entry name" value="Senescence_reg_S40"/>
</dbReference>
<dbReference type="AlphaFoldDB" id="A0A7G2FHQ5"/>
<name>A0A7G2FHQ5_ARATH</name>
<dbReference type="Pfam" id="PF04520">
    <property type="entry name" value="Senescence_reg"/>
    <property type="match status" value="1"/>
</dbReference>
<feature type="region of interest" description="Disordered" evidence="2">
    <location>
        <begin position="54"/>
        <end position="78"/>
    </location>
</feature>
<proteinExistence type="inferred from homology"/>
<feature type="compositionally biased region" description="Low complexity" evidence="2">
    <location>
        <begin position="65"/>
        <end position="78"/>
    </location>
</feature>
<gene>
    <name evidence="3" type="ORF">AT9943_LOCUS22700</name>
</gene>
<evidence type="ECO:0000256" key="2">
    <source>
        <dbReference type="SAM" id="MobiDB-lite"/>
    </source>
</evidence>
<dbReference type="GO" id="GO:0010150">
    <property type="term" value="P:leaf senescence"/>
    <property type="evidence" value="ECO:0007669"/>
    <property type="project" value="UniProtKB-ARBA"/>
</dbReference>
<evidence type="ECO:0000313" key="4">
    <source>
        <dbReference type="Proteomes" id="UP000516314"/>
    </source>
</evidence>
<sequence>MATGKSYYARPSYRFLGTDQPSYFTASDSGLEFDESDLFNPIHSDSPDFCRKISSSVRSGKKSSNRPSAASSAAAASSLPVNVPDWSKILRGEYRDNRRRSIEDNDDDDDDNEDGGDWLPPHEFLAKTRMASFSVHEGVGRTLKGRDLRGDPRPNRFGSELIKKGFKQKSSFLIRWDIKFQYL</sequence>
<dbReference type="PANTHER" id="PTHR46525">
    <property type="entry name" value="EMB|CAB72159.1"/>
    <property type="match status" value="1"/>
</dbReference>
<dbReference type="EMBL" id="LR881470">
    <property type="protein sequence ID" value="CAD5335451.1"/>
    <property type="molecule type" value="Genomic_DNA"/>
</dbReference>
<feature type="compositionally biased region" description="Acidic residues" evidence="2">
    <location>
        <begin position="104"/>
        <end position="116"/>
    </location>
</feature>
<evidence type="ECO:0000313" key="3">
    <source>
        <dbReference type="EMBL" id="CAD5335451.1"/>
    </source>
</evidence>
<feature type="region of interest" description="Disordered" evidence="2">
    <location>
        <begin position="97"/>
        <end position="121"/>
    </location>
</feature>
<comment type="similarity">
    <text evidence="1">Belongs to the senescence regulator S40 family.</text>
</comment>
<dbReference type="PANTHER" id="PTHR46525:SF2">
    <property type="entry name" value="EMB|CAB72159.1"/>
    <property type="match status" value="1"/>
</dbReference>
<reference evidence="3 4" key="1">
    <citation type="submission" date="2020-09" db="EMBL/GenBank/DDBJ databases">
        <authorList>
            <person name="Ashkenazy H."/>
        </authorList>
    </citation>
    <scope>NUCLEOTIDE SEQUENCE [LARGE SCALE GENOMIC DNA]</scope>
    <source>
        <strain evidence="4">cv. Cdm-0</strain>
    </source>
</reference>
<accession>A0A7G2FHQ5</accession>
<evidence type="ECO:0000256" key="1">
    <source>
        <dbReference type="ARBA" id="ARBA00034773"/>
    </source>
</evidence>